<reference evidence="2" key="1">
    <citation type="journal article" date="2020" name="mSystems">
        <title>Genome- and Community-Level Interaction Insights into Carbon Utilization and Element Cycling Functions of Hydrothermarchaeota in Hydrothermal Sediment.</title>
        <authorList>
            <person name="Zhou Z."/>
            <person name="Liu Y."/>
            <person name="Xu W."/>
            <person name="Pan J."/>
            <person name="Luo Z.H."/>
            <person name="Li M."/>
        </authorList>
    </citation>
    <scope>NUCLEOTIDE SEQUENCE [LARGE SCALE GENOMIC DNA]</scope>
    <source>
        <strain evidence="2">SpSt-289</strain>
    </source>
</reference>
<dbReference type="Gene3D" id="1.10.3480.10">
    <property type="entry name" value="TorD-like"/>
    <property type="match status" value="1"/>
</dbReference>
<accession>A0A7C1FII3</accession>
<protein>
    <submittedName>
        <fullName evidence="2">Uncharacterized protein</fullName>
    </submittedName>
</protein>
<name>A0A7C1FII3_9CHLR</name>
<gene>
    <name evidence="2" type="ORF">ENQ20_00905</name>
</gene>
<comment type="caution">
    <text evidence="2">The sequence shown here is derived from an EMBL/GenBank/DDBJ whole genome shotgun (WGS) entry which is preliminary data.</text>
</comment>
<proteinExistence type="predicted"/>
<evidence type="ECO:0000313" key="2">
    <source>
        <dbReference type="EMBL" id="HDX30033.1"/>
    </source>
</evidence>
<dbReference type="SUPFAM" id="SSF89155">
    <property type="entry name" value="TorD-like"/>
    <property type="match status" value="1"/>
</dbReference>
<dbReference type="AlphaFoldDB" id="A0A7C1FII3"/>
<keyword evidence="1" id="KW-0143">Chaperone</keyword>
<evidence type="ECO:0000256" key="1">
    <source>
        <dbReference type="ARBA" id="ARBA00023186"/>
    </source>
</evidence>
<dbReference type="PANTHER" id="PTHR34227:SF1">
    <property type="entry name" value="DIMETHYL SULFOXIDE REDUCTASE CHAPERONE-RELATED"/>
    <property type="match status" value="1"/>
</dbReference>
<sequence>MMERDQLTELRPVLDETIRRRAEQAIYRAQVYAFLAAVYLYPFENWSEELPLAAAAVARVDGTPEWPALQPIELDALQAAYRRAFGATGSLCYETEYGLPHEFRQAQELADIAGFYRAFGFTNGGDIHERPDHLAVELEFMHGLALKEARALLMNSAEQAALCVETQAKFLNDHLGTWIDLFAQSLALNTQEPPYLPLAHFTAAWLHADAARLGVRLSLRNRKEVNHTPFDPDFSCAACPMVDLLP</sequence>
<dbReference type="InterPro" id="IPR020945">
    <property type="entry name" value="DMSO/NO3_reduct_chaperone"/>
</dbReference>
<dbReference type="InterPro" id="IPR036411">
    <property type="entry name" value="TorD-like_sf"/>
</dbReference>
<dbReference type="EMBL" id="DSMG01000011">
    <property type="protein sequence ID" value="HDX30033.1"/>
    <property type="molecule type" value="Genomic_DNA"/>
</dbReference>
<dbReference type="Pfam" id="PF02613">
    <property type="entry name" value="Nitrate_red_del"/>
    <property type="match status" value="1"/>
</dbReference>
<dbReference type="InterPro" id="IPR050289">
    <property type="entry name" value="TorD/DmsD_chaperones"/>
</dbReference>
<organism evidence="2">
    <name type="scientific">Caldilinea aerophila</name>
    <dbReference type="NCBI Taxonomy" id="133453"/>
    <lineage>
        <taxon>Bacteria</taxon>
        <taxon>Bacillati</taxon>
        <taxon>Chloroflexota</taxon>
        <taxon>Caldilineae</taxon>
        <taxon>Caldilineales</taxon>
        <taxon>Caldilineaceae</taxon>
        <taxon>Caldilinea</taxon>
    </lineage>
</organism>
<dbReference type="PANTHER" id="PTHR34227">
    <property type="entry name" value="CHAPERONE PROTEIN YCDY"/>
    <property type="match status" value="1"/>
</dbReference>